<keyword evidence="6" id="KW-0813">Transport</keyword>
<comment type="subcellular location">
    <subcellularLocation>
        <location evidence="6">Cell membrane</location>
        <topology evidence="6">Multi-pass membrane protein</topology>
    </subcellularLocation>
    <subcellularLocation>
        <location evidence="1">Membrane</location>
        <topology evidence="1">Multi-pass membrane protein</topology>
    </subcellularLocation>
</comment>
<dbReference type="InterPro" id="IPR047817">
    <property type="entry name" value="ABC2_TM_bact-type"/>
</dbReference>
<proteinExistence type="inferred from homology"/>
<feature type="transmembrane region" description="Helical" evidence="6">
    <location>
        <begin position="195"/>
        <end position="213"/>
    </location>
</feature>
<dbReference type="Pfam" id="PF01061">
    <property type="entry name" value="ABC2_membrane"/>
    <property type="match status" value="1"/>
</dbReference>
<dbReference type="PRINTS" id="PR00164">
    <property type="entry name" value="ABC2TRNSPORT"/>
</dbReference>
<dbReference type="EMBL" id="CP139368">
    <property type="protein sequence ID" value="WPR89981.1"/>
    <property type="molecule type" value="Genomic_DNA"/>
</dbReference>
<name>A0ABZ0SKR0_9MICO</name>
<evidence type="ECO:0000256" key="3">
    <source>
        <dbReference type="ARBA" id="ARBA00022989"/>
    </source>
</evidence>
<evidence type="ECO:0000259" key="7">
    <source>
        <dbReference type="PROSITE" id="PS51012"/>
    </source>
</evidence>
<gene>
    <name evidence="8" type="ORF">SM116_01470</name>
</gene>
<keyword evidence="2 6" id="KW-0812">Transmembrane</keyword>
<dbReference type="PANTHER" id="PTHR43229">
    <property type="entry name" value="NODULATION PROTEIN J"/>
    <property type="match status" value="1"/>
</dbReference>
<dbReference type="InterPro" id="IPR013525">
    <property type="entry name" value="ABC2_TM"/>
</dbReference>
<feature type="transmembrane region" description="Helical" evidence="6">
    <location>
        <begin position="45"/>
        <end position="68"/>
    </location>
</feature>
<keyword evidence="4 6" id="KW-0472">Membrane</keyword>
<evidence type="ECO:0000256" key="2">
    <source>
        <dbReference type="ARBA" id="ARBA00022692"/>
    </source>
</evidence>
<dbReference type="Proteomes" id="UP001323798">
    <property type="component" value="Chromosome"/>
</dbReference>
<reference evidence="8 9" key="1">
    <citation type="submission" date="2023-11" db="EMBL/GenBank/DDBJ databases">
        <title>Genome sequence of Microbacterium rhizosphaerae KACC 19337.</title>
        <authorList>
            <person name="Choi H."/>
            <person name="Kim S."/>
            <person name="Kim Y."/>
            <person name="Kwon S.-W."/>
            <person name="Heo J."/>
        </authorList>
    </citation>
    <scope>NUCLEOTIDE SEQUENCE [LARGE SCALE GENOMIC DNA]</scope>
    <source>
        <strain evidence="8 9">KACC 19337</strain>
    </source>
</reference>
<keyword evidence="5" id="KW-0046">Antibiotic resistance</keyword>
<evidence type="ECO:0000313" key="9">
    <source>
        <dbReference type="Proteomes" id="UP001323798"/>
    </source>
</evidence>
<comment type="similarity">
    <text evidence="6">Belongs to the ABC-2 integral membrane protein family.</text>
</comment>
<evidence type="ECO:0000256" key="5">
    <source>
        <dbReference type="ARBA" id="ARBA00023251"/>
    </source>
</evidence>
<accession>A0ABZ0SKR0</accession>
<evidence type="ECO:0000256" key="4">
    <source>
        <dbReference type="ARBA" id="ARBA00023136"/>
    </source>
</evidence>
<evidence type="ECO:0000313" key="8">
    <source>
        <dbReference type="EMBL" id="WPR89981.1"/>
    </source>
</evidence>
<feature type="domain" description="ABC transmembrane type-2" evidence="7">
    <location>
        <begin position="43"/>
        <end position="271"/>
    </location>
</feature>
<dbReference type="RefSeq" id="WP_320942695.1">
    <property type="nucleotide sequence ID" value="NZ_BAABEU010000003.1"/>
</dbReference>
<evidence type="ECO:0000256" key="6">
    <source>
        <dbReference type="RuleBase" id="RU361157"/>
    </source>
</evidence>
<dbReference type="InterPro" id="IPR051784">
    <property type="entry name" value="Nod_factor_ABC_transporter"/>
</dbReference>
<feature type="transmembrane region" description="Helical" evidence="6">
    <location>
        <begin position="80"/>
        <end position="106"/>
    </location>
</feature>
<dbReference type="InterPro" id="IPR000412">
    <property type="entry name" value="ABC_2_transport"/>
</dbReference>
<protein>
    <recommendedName>
        <fullName evidence="6">Transport permease protein</fullName>
    </recommendedName>
</protein>
<dbReference type="PANTHER" id="PTHR43229:SF2">
    <property type="entry name" value="NODULATION PROTEIN J"/>
    <property type="match status" value="1"/>
</dbReference>
<keyword evidence="9" id="KW-1185">Reference proteome</keyword>
<keyword evidence="3 6" id="KW-1133">Transmembrane helix</keyword>
<dbReference type="PROSITE" id="PS51012">
    <property type="entry name" value="ABC_TM2"/>
    <property type="match status" value="1"/>
</dbReference>
<evidence type="ECO:0000256" key="1">
    <source>
        <dbReference type="ARBA" id="ARBA00004141"/>
    </source>
</evidence>
<feature type="transmembrane region" description="Helical" evidence="6">
    <location>
        <begin position="159"/>
        <end position="183"/>
    </location>
</feature>
<feature type="transmembrane region" description="Helical" evidence="6">
    <location>
        <begin position="247"/>
        <end position="268"/>
    </location>
</feature>
<dbReference type="PIRSF" id="PIRSF006648">
    <property type="entry name" value="DrrB"/>
    <property type="match status" value="1"/>
</dbReference>
<organism evidence="8 9">
    <name type="scientific">Microbacterium rhizosphaerae</name>
    <dbReference type="NCBI Taxonomy" id="1678237"/>
    <lineage>
        <taxon>Bacteria</taxon>
        <taxon>Bacillati</taxon>
        <taxon>Actinomycetota</taxon>
        <taxon>Actinomycetes</taxon>
        <taxon>Micrococcales</taxon>
        <taxon>Microbacteriaceae</taxon>
        <taxon>Microbacterium</taxon>
    </lineage>
</organism>
<feature type="transmembrane region" description="Helical" evidence="6">
    <location>
        <begin position="127"/>
        <end position="147"/>
    </location>
</feature>
<sequence>MIPTPAAAAPADRVRLDRRVPPLGGFNVTYLGIELARKLRNRRTLIFTIAFPVLMFIVIGGRFLTVPLTETPISAGGPSVAAYIMVSMAMYGAMMSATQTGAAVAVERAQGWSRQLLLTPLNPFVNVIIKMIAGMLLGLLAVIATYITGAIAGVHLTPAQWIVTGLTSWVLASAVFTTLGLMVGYMVPGENAAQITSLAIVLLSFIGGIFYPLNNMPDFLQTIAKFTPVYGIGQMARAPLTGDSFDILWLVNALVWLGIFLAGTVFFFRRDTKRG</sequence>
<keyword evidence="6" id="KW-1003">Cell membrane</keyword>